<dbReference type="Pfam" id="PF10882">
    <property type="entry name" value="bPH_5"/>
    <property type="match status" value="1"/>
</dbReference>
<keyword evidence="1" id="KW-1133">Transmembrane helix</keyword>
<evidence type="ECO:0000256" key="1">
    <source>
        <dbReference type="SAM" id="Phobius"/>
    </source>
</evidence>
<keyword evidence="1" id="KW-0472">Membrane</keyword>
<accession>A0A246KTC8</accession>
<evidence type="ECO:0000313" key="4">
    <source>
        <dbReference type="Proteomes" id="UP000197904"/>
    </source>
</evidence>
<keyword evidence="1" id="KW-0812">Transmembrane</keyword>
<proteinExistence type="predicted"/>
<dbReference type="Proteomes" id="UP000197904">
    <property type="component" value="Unassembled WGS sequence"/>
</dbReference>
<name>A0A246KTC8_9GAMM</name>
<feature type="transmembrane region" description="Helical" evidence="1">
    <location>
        <begin position="20"/>
        <end position="39"/>
    </location>
</feature>
<reference evidence="3 4" key="1">
    <citation type="submission" date="2017-06" db="EMBL/GenBank/DDBJ databases">
        <authorList>
            <person name="Kim H.J."/>
            <person name="Triplett B.A."/>
        </authorList>
    </citation>
    <scope>NUCLEOTIDE SEQUENCE [LARGE SCALE GENOMIC DNA]</scope>
    <source>
        <strain evidence="3 4">S18795</strain>
    </source>
</reference>
<organism evidence="3 4">
    <name type="scientific">Stenotrophomonas pavanii</name>
    <dbReference type="NCBI Taxonomy" id="487698"/>
    <lineage>
        <taxon>Bacteria</taxon>
        <taxon>Pseudomonadati</taxon>
        <taxon>Pseudomonadota</taxon>
        <taxon>Gammaproteobacteria</taxon>
        <taxon>Lysobacterales</taxon>
        <taxon>Lysobacteraceae</taxon>
        <taxon>Stenotrophomonas</taxon>
    </lineage>
</organism>
<gene>
    <name evidence="3" type="ORF">CEE55_21410</name>
</gene>
<sequence>MTASDPKQYEVAESSPLRVLWIVLPLLAAFVACLYAQLYKAPATAPWIEVTLSPPWFRMGGSAAWSLLVIAALGVGLGAAFFRRRVELADDVLDVRSTMYRRRIPVTQLRLDQAEVVDLARDRRYGIRFKTNGYAMPGFYSGHFRLQGGGKGFALVTDRSRVLVLPVRDGSALLLSLDRPQVLLDALRKVAAPAPRQ</sequence>
<dbReference type="EMBL" id="NIXP01000151">
    <property type="protein sequence ID" value="OWR26714.1"/>
    <property type="molecule type" value="Genomic_DNA"/>
</dbReference>
<dbReference type="InterPro" id="IPR027783">
    <property type="entry name" value="Bacterial_PH-related"/>
</dbReference>
<evidence type="ECO:0000259" key="2">
    <source>
        <dbReference type="Pfam" id="PF10882"/>
    </source>
</evidence>
<comment type="caution">
    <text evidence="3">The sequence shown here is derived from an EMBL/GenBank/DDBJ whole genome shotgun (WGS) entry which is preliminary data.</text>
</comment>
<feature type="transmembrane region" description="Helical" evidence="1">
    <location>
        <begin position="59"/>
        <end position="82"/>
    </location>
</feature>
<dbReference type="GeneID" id="93708381"/>
<dbReference type="AlphaFoldDB" id="A0A246KTC8"/>
<feature type="domain" description="Bacterial Pleckstrin homology" evidence="2">
    <location>
        <begin position="85"/>
        <end position="189"/>
    </location>
</feature>
<dbReference type="RefSeq" id="WP_049464929.1">
    <property type="nucleotide sequence ID" value="NZ_FNFQ01000014.1"/>
</dbReference>
<evidence type="ECO:0000313" key="3">
    <source>
        <dbReference type="EMBL" id="OWR26714.1"/>
    </source>
</evidence>
<protein>
    <recommendedName>
        <fullName evidence="2">Bacterial Pleckstrin homology domain-containing protein</fullName>
    </recommendedName>
</protein>
<dbReference type="PROSITE" id="PS51257">
    <property type="entry name" value="PROKAR_LIPOPROTEIN"/>
    <property type="match status" value="1"/>
</dbReference>